<dbReference type="STRING" id="1388766.A0A017SFD4"/>
<evidence type="ECO:0000256" key="1">
    <source>
        <dbReference type="SAM" id="SignalP"/>
    </source>
</evidence>
<accession>A0A017SFD4</accession>
<keyword evidence="1" id="KW-0732">Signal</keyword>
<dbReference type="Gene3D" id="3.30.70.1990">
    <property type="match status" value="1"/>
</dbReference>
<dbReference type="GeneID" id="63699485"/>
<dbReference type="EMBL" id="KK088424">
    <property type="protein sequence ID" value="EYE94960.1"/>
    <property type="molecule type" value="Genomic_DNA"/>
</dbReference>
<dbReference type="Proteomes" id="UP000019804">
    <property type="component" value="Unassembled WGS sequence"/>
</dbReference>
<keyword evidence="3" id="KW-1185">Reference proteome</keyword>
<sequence>MKAPIPLTTLLLTPLTLALSITTAPQFQCSNITRPPITIDIAILGGGASGAYSAFHLHNHYPNHTLALIEARPKLGGQVNTYQDPSTGLTAEYGVNQYTDVPGAAEFLEALGIPYTRSGTGGKNGGGGSGYIDIQNGRILDGPSEEEGNETARAIQVYRELLSQYPDLENGFSFSEPVPEDLVLSFTEFARKYGIERAVLPLSTGMGNLDSVPTLYVMKHYGAHVYRNRFLYTARKNNQEIYDKTQQLLGDNVFLSSRPLAIQRDENSVQICLQIPAGTQLLHAKRLLVTIPPTLDTLKGTGLDLTHEETALFTGFSQIGYYSTLIRIPGFLPFLAFQQNNTDNTNNITLLENTSPANTFNLPELPAIWNIHRTHIPDLYQIEYGASSPLPEDVVKQNIFADLSRLRSTGLIIATDTENGTGVQEDPVIIRFADHSPFYPYASPEAIKDGFYKRLTELQGERVTWWTGGAFHVPDSSLLWRFSEGVVAGLVKSIEEGG</sequence>
<feature type="chain" id="PRO_5001495903" evidence="1">
    <location>
        <begin position="19"/>
        <end position="498"/>
    </location>
</feature>
<dbReference type="Gene3D" id="3.50.50.60">
    <property type="entry name" value="FAD/NAD(P)-binding domain"/>
    <property type="match status" value="1"/>
</dbReference>
<organism evidence="2 3">
    <name type="scientific">Aspergillus ruber (strain CBS 135680)</name>
    <dbReference type="NCBI Taxonomy" id="1388766"/>
    <lineage>
        <taxon>Eukaryota</taxon>
        <taxon>Fungi</taxon>
        <taxon>Dikarya</taxon>
        <taxon>Ascomycota</taxon>
        <taxon>Pezizomycotina</taxon>
        <taxon>Eurotiomycetes</taxon>
        <taxon>Eurotiomycetidae</taxon>
        <taxon>Eurotiales</taxon>
        <taxon>Aspergillaceae</taxon>
        <taxon>Aspergillus</taxon>
        <taxon>Aspergillus subgen. Aspergillus</taxon>
    </lineage>
</organism>
<dbReference type="InterPro" id="IPR036188">
    <property type="entry name" value="FAD/NAD-bd_sf"/>
</dbReference>
<dbReference type="SUPFAM" id="SSF51905">
    <property type="entry name" value="FAD/NAD(P)-binding domain"/>
    <property type="match status" value="1"/>
</dbReference>
<reference evidence="3" key="1">
    <citation type="journal article" date="2014" name="Nat. Commun.">
        <title>Genomic adaptations of the halophilic Dead Sea filamentous fungus Eurotium rubrum.</title>
        <authorList>
            <person name="Kis-Papo T."/>
            <person name="Weig A.R."/>
            <person name="Riley R."/>
            <person name="Persoh D."/>
            <person name="Salamov A."/>
            <person name="Sun H."/>
            <person name="Lipzen A."/>
            <person name="Wasser S.P."/>
            <person name="Rambold G."/>
            <person name="Grigoriev I.V."/>
            <person name="Nevo E."/>
        </authorList>
    </citation>
    <scope>NUCLEOTIDE SEQUENCE [LARGE SCALE GENOMIC DNA]</scope>
    <source>
        <strain evidence="3">CBS 135680</strain>
    </source>
</reference>
<proteinExistence type="predicted"/>
<evidence type="ECO:0000313" key="2">
    <source>
        <dbReference type="EMBL" id="EYE94960.1"/>
    </source>
</evidence>
<dbReference type="RefSeq" id="XP_040638648.1">
    <property type="nucleotide sequence ID" value="XM_040784361.1"/>
</dbReference>
<name>A0A017SFD4_ASPRC</name>
<gene>
    <name evidence="2" type="ORF">EURHEDRAFT_456600</name>
</gene>
<protein>
    <submittedName>
        <fullName evidence="2">Uncharacterized protein</fullName>
    </submittedName>
</protein>
<dbReference type="AlphaFoldDB" id="A0A017SFD4"/>
<dbReference type="Pfam" id="PF13450">
    <property type="entry name" value="NAD_binding_8"/>
    <property type="match status" value="1"/>
</dbReference>
<dbReference type="OrthoDB" id="68575at2759"/>
<feature type="signal peptide" evidence="1">
    <location>
        <begin position="1"/>
        <end position="18"/>
    </location>
</feature>
<evidence type="ECO:0000313" key="3">
    <source>
        <dbReference type="Proteomes" id="UP000019804"/>
    </source>
</evidence>
<dbReference type="HOGENOM" id="CLU_028280_0_0_1"/>
<dbReference type="Gene3D" id="1.10.405.20">
    <property type="match status" value="1"/>
</dbReference>